<proteinExistence type="predicted"/>
<dbReference type="AlphaFoldDB" id="A0A6V7QGV6"/>
<feature type="transmembrane region" description="Helical" evidence="1">
    <location>
        <begin position="99"/>
        <end position="116"/>
    </location>
</feature>
<evidence type="ECO:0000256" key="1">
    <source>
        <dbReference type="SAM" id="Phobius"/>
    </source>
</evidence>
<sequence length="118" mass="13364">MWHTRPLQTARFECLSYVLSFFRFSGGSLTVFRPTARIPRFVVFDVALSPSGKVGDVEAEPTGNIVVVLTPLFPQSRDRASRQVTEVKVSRLRQRPPELSWVYILIVATLCSSFVFDD</sequence>
<name>A0A6V7QGV6_ANACO</name>
<keyword evidence="1" id="KW-1133">Transmembrane helix</keyword>
<protein>
    <submittedName>
        <fullName evidence="2">Uncharacterized protein</fullName>
    </submittedName>
</protein>
<keyword evidence="1" id="KW-0472">Membrane</keyword>
<accession>A0A6V7QGV6</accession>
<organism evidence="2">
    <name type="scientific">Ananas comosus var. bracteatus</name>
    <name type="common">red pineapple</name>
    <dbReference type="NCBI Taxonomy" id="296719"/>
    <lineage>
        <taxon>Eukaryota</taxon>
        <taxon>Viridiplantae</taxon>
        <taxon>Streptophyta</taxon>
        <taxon>Embryophyta</taxon>
        <taxon>Tracheophyta</taxon>
        <taxon>Spermatophyta</taxon>
        <taxon>Magnoliopsida</taxon>
        <taxon>Liliopsida</taxon>
        <taxon>Poales</taxon>
        <taxon>Bromeliaceae</taxon>
        <taxon>Bromelioideae</taxon>
        <taxon>Ananas</taxon>
    </lineage>
</organism>
<gene>
    <name evidence="2" type="ORF">CB5_LOCUS25605</name>
</gene>
<evidence type="ECO:0000313" key="2">
    <source>
        <dbReference type="EMBL" id="CAD1842394.1"/>
    </source>
</evidence>
<keyword evidence="1" id="KW-0812">Transmembrane</keyword>
<reference evidence="2" key="1">
    <citation type="submission" date="2020-07" db="EMBL/GenBank/DDBJ databases">
        <authorList>
            <person name="Lin J."/>
        </authorList>
    </citation>
    <scope>NUCLEOTIDE SEQUENCE</scope>
</reference>
<dbReference type="EMBL" id="LR862136">
    <property type="protein sequence ID" value="CAD1842394.1"/>
    <property type="molecule type" value="Genomic_DNA"/>
</dbReference>